<gene>
    <name evidence="2" type="primary">K02A2.6_199</name>
    <name evidence="2" type="ORF">AVEN_82835_1</name>
</gene>
<dbReference type="InterPro" id="IPR043128">
    <property type="entry name" value="Rev_trsase/Diguanyl_cyclase"/>
</dbReference>
<dbReference type="CDD" id="cd01647">
    <property type="entry name" value="RT_LTR"/>
    <property type="match status" value="1"/>
</dbReference>
<dbReference type="InterPro" id="IPR050951">
    <property type="entry name" value="Retrovirus_Pol_polyprotein"/>
</dbReference>
<dbReference type="EMBL" id="BGPR01000822">
    <property type="protein sequence ID" value="GBM36845.1"/>
    <property type="molecule type" value="Genomic_DNA"/>
</dbReference>
<comment type="caution">
    <text evidence="2">The sequence shown here is derived from an EMBL/GenBank/DDBJ whole genome shotgun (WGS) entry which is preliminary data.</text>
</comment>
<dbReference type="OrthoDB" id="6513643at2759"/>
<dbReference type="Gene3D" id="3.30.70.270">
    <property type="match status" value="1"/>
</dbReference>
<dbReference type="GO" id="GO:0071897">
    <property type="term" value="P:DNA biosynthetic process"/>
    <property type="evidence" value="ECO:0007669"/>
    <property type="project" value="UniProtKB-ARBA"/>
</dbReference>
<organism evidence="2 3">
    <name type="scientific">Araneus ventricosus</name>
    <name type="common">Orbweaver spider</name>
    <name type="synonym">Epeira ventricosa</name>
    <dbReference type="NCBI Taxonomy" id="182803"/>
    <lineage>
        <taxon>Eukaryota</taxon>
        <taxon>Metazoa</taxon>
        <taxon>Ecdysozoa</taxon>
        <taxon>Arthropoda</taxon>
        <taxon>Chelicerata</taxon>
        <taxon>Arachnida</taxon>
        <taxon>Araneae</taxon>
        <taxon>Araneomorphae</taxon>
        <taxon>Entelegynae</taxon>
        <taxon>Araneoidea</taxon>
        <taxon>Araneidae</taxon>
        <taxon>Araneus</taxon>
    </lineage>
</organism>
<feature type="domain" description="Reverse transcriptase" evidence="1">
    <location>
        <begin position="1"/>
        <end position="148"/>
    </location>
</feature>
<dbReference type="Gene3D" id="3.10.10.10">
    <property type="entry name" value="HIV Type 1 Reverse Transcriptase, subunit A, domain 1"/>
    <property type="match status" value="1"/>
</dbReference>
<proteinExistence type="predicted"/>
<name>A0A4Y2F9C7_ARAVE</name>
<dbReference type="PANTHER" id="PTHR37984">
    <property type="entry name" value="PROTEIN CBG26694"/>
    <property type="match status" value="1"/>
</dbReference>
<evidence type="ECO:0000313" key="3">
    <source>
        <dbReference type="Proteomes" id="UP000499080"/>
    </source>
</evidence>
<accession>A0A4Y2F9C7</accession>
<protein>
    <submittedName>
        <fullName evidence="2">Uncharacterized protein K02A2.6</fullName>
    </submittedName>
</protein>
<evidence type="ECO:0000259" key="1">
    <source>
        <dbReference type="PROSITE" id="PS50878"/>
    </source>
</evidence>
<dbReference type="SUPFAM" id="SSF56672">
    <property type="entry name" value="DNA/RNA polymerases"/>
    <property type="match status" value="1"/>
</dbReference>
<dbReference type="Proteomes" id="UP000499080">
    <property type="component" value="Unassembled WGS sequence"/>
</dbReference>
<dbReference type="AlphaFoldDB" id="A0A4Y2F9C7"/>
<dbReference type="Pfam" id="PF00078">
    <property type="entry name" value="RVT_1"/>
    <property type="match status" value="1"/>
</dbReference>
<dbReference type="PROSITE" id="PS50878">
    <property type="entry name" value="RT_POL"/>
    <property type="match status" value="1"/>
</dbReference>
<dbReference type="InterPro" id="IPR000477">
    <property type="entry name" value="RT_dom"/>
</dbReference>
<dbReference type="InterPro" id="IPR043502">
    <property type="entry name" value="DNA/RNA_pol_sf"/>
</dbReference>
<keyword evidence="3" id="KW-1185">Reference proteome</keyword>
<evidence type="ECO:0000313" key="2">
    <source>
        <dbReference type="EMBL" id="GBM36845.1"/>
    </source>
</evidence>
<sequence length="282" mass="31999">MEPKGLNKYIKRQHYPILIQLSLFSELEGAKYFILLDACCAFLQIPLTEESSKLCAIAALFGRNKFCRLPYGLTSSPEVYQKTIENLFTGVTGILMYIDDILVYGKTQEGHDAKLKSVLDRARKHGFKLSKEKTKIKVESFKYLGFDLSKSGQSIKEDKIQALIEYGNPKNKAELQRVLVADALSRNPLKCNEDASFLEAGAAIVQTVLTASDEKTEILMKATKDDPVLLPIGRNIEEGWPENFKEVPEKVKPFWDKNAELYCYNELIFLGNRLVFPTQMKE</sequence>
<reference evidence="2 3" key="1">
    <citation type="journal article" date="2019" name="Sci. Rep.">
        <title>Orb-weaving spider Araneus ventricosus genome elucidates the spidroin gene catalogue.</title>
        <authorList>
            <person name="Kono N."/>
            <person name="Nakamura H."/>
            <person name="Ohtoshi R."/>
            <person name="Moran D.A.P."/>
            <person name="Shinohara A."/>
            <person name="Yoshida Y."/>
            <person name="Fujiwara M."/>
            <person name="Mori M."/>
            <person name="Tomita M."/>
            <person name="Arakawa K."/>
        </authorList>
    </citation>
    <scope>NUCLEOTIDE SEQUENCE [LARGE SCALE GENOMIC DNA]</scope>
</reference>
<dbReference type="FunFam" id="3.30.70.270:FF:000003">
    <property type="entry name" value="Transposon Ty3-G Gag-Pol polyprotein"/>
    <property type="match status" value="1"/>
</dbReference>
<dbReference type="PANTHER" id="PTHR37984:SF5">
    <property type="entry name" value="PROTEIN NYNRIN-LIKE"/>
    <property type="match status" value="1"/>
</dbReference>